<evidence type="ECO:0000313" key="3">
    <source>
        <dbReference type="Proteomes" id="UP000469558"/>
    </source>
</evidence>
<feature type="compositionally biased region" description="Polar residues" evidence="1">
    <location>
        <begin position="432"/>
        <end position="449"/>
    </location>
</feature>
<organism evidence="2 3">
    <name type="scientific">Lachnellula suecica</name>
    <dbReference type="NCBI Taxonomy" id="602035"/>
    <lineage>
        <taxon>Eukaryota</taxon>
        <taxon>Fungi</taxon>
        <taxon>Dikarya</taxon>
        <taxon>Ascomycota</taxon>
        <taxon>Pezizomycotina</taxon>
        <taxon>Leotiomycetes</taxon>
        <taxon>Helotiales</taxon>
        <taxon>Lachnaceae</taxon>
        <taxon>Lachnellula</taxon>
    </lineage>
</organism>
<feature type="region of interest" description="Disordered" evidence="1">
    <location>
        <begin position="421"/>
        <end position="465"/>
    </location>
</feature>
<dbReference type="AlphaFoldDB" id="A0A8T9BVV9"/>
<gene>
    <name evidence="2" type="ORF">LSUE1_G009124</name>
</gene>
<reference evidence="2 3" key="1">
    <citation type="submission" date="2018-05" db="EMBL/GenBank/DDBJ databases">
        <title>Genome sequencing and assembly of the regulated plant pathogen Lachnellula willkommii and related sister species for the development of diagnostic species identification markers.</title>
        <authorList>
            <person name="Giroux E."/>
            <person name="Bilodeau G."/>
        </authorList>
    </citation>
    <scope>NUCLEOTIDE SEQUENCE [LARGE SCALE GENOMIC DNA]</scope>
    <source>
        <strain evidence="2 3">CBS 268.59</strain>
    </source>
</reference>
<evidence type="ECO:0000313" key="2">
    <source>
        <dbReference type="EMBL" id="TVY59693.1"/>
    </source>
</evidence>
<sequence>MAFFYDSDNEGDRSGGLPIILEPDKSETSAAPLRRPAYEANGPSYDGSSYKGYSDDEDDYYQLSGSTYDDKSAVSQLSDSRYDDSNVPTLSDSKYGDSKVDKLNDSKYDDSNVDKLIDKLNDSTYTDSNISLLTKPSYDDMRFKASREIDDTMKEVYVPPLSPAPAQVQVPTHPIPSMQDAFGESMLEAGTPAESKIMKGNAAVRRKRLLDQDIDEATHAARWRQKPGQQYHEMWKLMAQISFGIYLLLNGIAKDEDQVMNILQGHVDEVDEFLESTLEDFDLAQEDIEERLKFLKLPLENIIIFDAMLEDRNFRVQIVSGNERIEHVITRTAKAMNDGLKDVAQGLNACKEFTIYLAKEQEHAVWRRSRPDMQKVFEAMKGNVEGWYKAYVSLQTKGNNLGVALVQLGTIVAEMDKRAGDVSRKQRFSGIPSPTSPSLPRHTSQQMRLSMSKDLPTGPNPITPAIRAALPAFGMVDDRERSPEPDPEPEFQSSSPSELESVPESVPEPEFILKPHTYSPVPSPKPPSARLAAPSPVVQKSPKPSPPPEVRQRTSLRKRFSLKRKETP</sequence>
<feature type="compositionally biased region" description="Low complexity" evidence="1">
    <location>
        <begin position="490"/>
        <end position="510"/>
    </location>
</feature>
<name>A0A8T9BVV9_9HELO</name>
<dbReference type="EMBL" id="QGMK01002231">
    <property type="protein sequence ID" value="TVY59693.1"/>
    <property type="molecule type" value="Genomic_DNA"/>
</dbReference>
<protein>
    <submittedName>
        <fullName evidence="2">Uncharacterized protein</fullName>
    </submittedName>
</protein>
<dbReference type="Proteomes" id="UP000469558">
    <property type="component" value="Unassembled WGS sequence"/>
</dbReference>
<dbReference type="OrthoDB" id="5389734at2759"/>
<feature type="region of interest" description="Disordered" evidence="1">
    <location>
        <begin position="477"/>
        <end position="568"/>
    </location>
</feature>
<evidence type="ECO:0000256" key="1">
    <source>
        <dbReference type="SAM" id="MobiDB-lite"/>
    </source>
</evidence>
<feature type="non-terminal residue" evidence="2">
    <location>
        <position position="568"/>
    </location>
</feature>
<keyword evidence="3" id="KW-1185">Reference proteome</keyword>
<proteinExistence type="predicted"/>
<accession>A0A8T9BVV9</accession>
<feature type="region of interest" description="Disordered" evidence="1">
    <location>
        <begin position="1"/>
        <end position="102"/>
    </location>
</feature>
<feature type="compositionally biased region" description="Polar residues" evidence="1">
    <location>
        <begin position="63"/>
        <end position="79"/>
    </location>
</feature>
<comment type="caution">
    <text evidence="2">The sequence shown here is derived from an EMBL/GenBank/DDBJ whole genome shotgun (WGS) entry which is preliminary data.</text>
</comment>